<organism evidence="8 9">
    <name type="scientific">Erysipelothrix inopinata</name>
    <dbReference type="NCBI Taxonomy" id="225084"/>
    <lineage>
        <taxon>Bacteria</taxon>
        <taxon>Bacillati</taxon>
        <taxon>Bacillota</taxon>
        <taxon>Erysipelotrichia</taxon>
        <taxon>Erysipelotrichales</taxon>
        <taxon>Erysipelotrichaceae</taxon>
        <taxon>Erysipelothrix</taxon>
    </lineage>
</organism>
<evidence type="ECO:0000256" key="5">
    <source>
        <dbReference type="ARBA" id="ARBA00022989"/>
    </source>
</evidence>
<feature type="transmembrane region" description="Helical" evidence="7">
    <location>
        <begin position="142"/>
        <end position="175"/>
    </location>
</feature>
<keyword evidence="4 7" id="KW-0812">Transmembrane</keyword>
<gene>
    <name evidence="8" type="ORF">H9L01_01110</name>
</gene>
<dbReference type="RefSeq" id="WP_187534119.1">
    <property type="nucleotide sequence ID" value="NZ_CBCSHU010000014.1"/>
</dbReference>
<feature type="transmembrane region" description="Helical" evidence="7">
    <location>
        <begin position="46"/>
        <end position="67"/>
    </location>
</feature>
<proteinExistence type="inferred from homology"/>
<accession>A0A7G9RZH6</accession>
<comment type="subcellular location">
    <subcellularLocation>
        <location evidence="1">Cell membrane</location>
        <topology evidence="1">Multi-pass membrane protein</topology>
    </subcellularLocation>
</comment>
<dbReference type="Pfam" id="PF02417">
    <property type="entry name" value="Chromate_transp"/>
    <property type="match status" value="1"/>
</dbReference>
<evidence type="ECO:0000256" key="2">
    <source>
        <dbReference type="ARBA" id="ARBA00005262"/>
    </source>
</evidence>
<feature type="transmembrane region" description="Helical" evidence="7">
    <location>
        <begin position="107"/>
        <end position="130"/>
    </location>
</feature>
<keyword evidence="6 7" id="KW-0472">Membrane</keyword>
<sequence length="180" mass="19986">MNINIELFKLFAISSAFTFSGGLAMIPMLHDKLVTENNYLSNDEFYHYIALSQSLPGVTAVISACLLGEKINGKKGRLAASLGAILPILFLMIVLTMIYEVIPQTGIIKYIFIAIRSTAGIYIFEAAFSMTPHIISKSKKSYFLILGVFIVVTFLNISIPTIILGCFIMSILMTVRERYL</sequence>
<keyword evidence="5 7" id="KW-1133">Transmembrane helix</keyword>
<evidence type="ECO:0000256" key="1">
    <source>
        <dbReference type="ARBA" id="ARBA00004651"/>
    </source>
</evidence>
<name>A0A7G9RZH6_9FIRM</name>
<protein>
    <submittedName>
        <fullName evidence="8">Chromate transporter</fullName>
    </submittedName>
</protein>
<comment type="similarity">
    <text evidence="2">Belongs to the chromate ion transporter (CHR) (TC 2.A.51) family.</text>
</comment>
<dbReference type="Proteomes" id="UP000515928">
    <property type="component" value="Chromosome"/>
</dbReference>
<dbReference type="GO" id="GO:0015109">
    <property type="term" value="F:chromate transmembrane transporter activity"/>
    <property type="evidence" value="ECO:0007669"/>
    <property type="project" value="InterPro"/>
</dbReference>
<dbReference type="PANTHER" id="PTHR43663">
    <property type="entry name" value="CHROMATE TRANSPORT PROTEIN-RELATED"/>
    <property type="match status" value="1"/>
</dbReference>
<dbReference type="PANTHER" id="PTHR43663:SF1">
    <property type="entry name" value="CHROMATE TRANSPORTER"/>
    <property type="match status" value="1"/>
</dbReference>
<keyword evidence="3" id="KW-1003">Cell membrane</keyword>
<dbReference type="GO" id="GO:0005886">
    <property type="term" value="C:plasma membrane"/>
    <property type="evidence" value="ECO:0007669"/>
    <property type="project" value="UniProtKB-SubCell"/>
</dbReference>
<evidence type="ECO:0000256" key="3">
    <source>
        <dbReference type="ARBA" id="ARBA00022475"/>
    </source>
</evidence>
<evidence type="ECO:0000256" key="4">
    <source>
        <dbReference type="ARBA" id="ARBA00022692"/>
    </source>
</evidence>
<dbReference type="EMBL" id="CP060715">
    <property type="protein sequence ID" value="QNN61001.1"/>
    <property type="molecule type" value="Genomic_DNA"/>
</dbReference>
<reference evidence="8 9" key="1">
    <citation type="submission" date="2020-08" db="EMBL/GenBank/DDBJ databases">
        <title>Genome sequence of Erysipelothrix inopinata DSM 15511T.</title>
        <authorList>
            <person name="Hyun D.-W."/>
            <person name="Bae J.-W."/>
        </authorList>
    </citation>
    <scope>NUCLEOTIDE SEQUENCE [LARGE SCALE GENOMIC DNA]</scope>
    <source>
        <strain evidence="8 9">DSM 15511</strain>
    </source>
</reference>
<dbReference type="InterPro" id="IPR003370">
    <property type="entry name" value="Chromate_transpt"/>
</dbReference>
<dbReference type="InterPro" id="IPR052518">
    <property type="entry name" value="CHR_Transporter"/>
</dbReference>
<dbReference type="KEGG" id="eio:H9L01_01110"/>
<evidence type="ECO:0000256" key="7">
    <source>
        <dbReference type="SAM" id="Phobius"/>
    </source>
</evidence>
<feature type="transmembrane region" description="Helical" evidence="7">
    <location>
        <begin position="7"/>
        <end position="26"/>
    </location>
</feature>
<keyword evidence="9" id="KW-1185">Reference proteome</keyword>
<evidence type="ECO:0000313" key="9">
    <source>
        <dbReference type="Proteomes" id="UP000515928"/>
    </source>
</evidence>
<feature type="transmembrane region" description="Helical" evidence="7">
    <location>
        <begin position="79"/>
        <end position="101"/>
    </location>
</feature>
<evidence type="ECO:0000313" key="8">
    <source>
        <dbReference type="EMBL" id="QNN61001.1"/>
    </source>
</evidence>
<evidence type="ECO:0000256" key="6">
    <source>
        <dbReference type="ARBA" id="ARBA00023136"/>
    </source>
</evidence>
<dbReference type="AlphaFoldDB" id="A0A7G9RZH6"/>